<dbReference type="EMBL" id="UGHK01000002">
    <property type="protein sequence ID" value="STO72691.1"/>
    <property type="molecule type" value="Genomic_DNA"/>
</dbReference>
<dbReference type="Gene3D" id="1.10.260.40">
    <property type="entry name" value="lambda repressor-like DNA-binding domains"/>
    <property type="match status" value="1"/>
</dbReference>
<evidence type="ECO:0000313" key="4">
    <source>
        <dbReference type="Proteomes" id="UP000254465"/>
    </source>
</evidence>
<dbReference type="Pfam" id="PF13464">
    <property type="entry name" value="RodZ_C"/>
    <property type="match status" value="1"/>
</dbReference>
<accession>A0A377IC00</accession>
<dbReference type="GO" id="GO:0003677">
    <property type="term" value="F:DNA binding"/>
    <property type="evidence" value="ECO:0007669"/>
    <property type="project" value="InterPro"/>
</dbReference>
<evidence type="ECO:0000256" key="1">
    <source>
        <dbReference type="SAM" id="Phobius"/>
    </source>
</evidence>
<name>A0A377IC00_AVIPA</name>
<keyword evidence="1" id="KW-0812">Transmembrane</keyword>
<sequence length="316" mass="36012">MTTLNEDKEINQPSLGKLFFHSRNALNLSLEEVSKQINLRLSILQCLENDEFTHRTISATYMKGYIRNYAKFLRLPSETWEPVIASLAETTVNDLSRGARANKAINQHNSHNYSITCISFIIAAILLILSVLWWWENYQKSNIERDHLVQEYVGNQKNTSVKLESKVPELPKLETIEEAQAVKQLAIDDIEENKHSNEVILSSKPDVESIVSTKIAEIPTAHKEILNNEKIVNSPNASNTPILQIKVTESNCWISVKNEHHQVLAQKLYNKGDELIFNENTIYDLTIGAPSNVEIIYKGEDYPLKVDGRVAKFKLQ</sequence>
<evidence type="ECO:0000313" key="3">
    <source>
        <dbReference type="EMBL" id="STO72691.1"/>
    </source>
</evidence>
<dbReference type="PANTHER" id="PTHR34475">
    <property type="match status" value="1"/>
</dbReference>
<gene>
    <name evidence="3" type="primary">rodZ</name>
    <name evidence="3" type="ORF">NCTC11296_02631</name>
</gene>
<organism evidence="3 4">
    <name type="scientific">Avibacterium paragallinarum</name>
    <name type="common">Haemophilus gallinarum</name>
    <dbReference type="NCBI Taxonomy" id="728"/>
    <lineage>
        <taxon>Bacteria</taxon>
        <taxon>Pseudomonadati</taxon>
        <taxon>Pseudomonadota</taxon>
        <taxon>Gammaproteobacteria</taxon>
        <taxon>Pasteurellales</taxon>
        <taxon>Pasteurellaceae</taxon>
        <taxon>Avibacterium</taxon>
    </lineage>
</organism>
<proteinExistence type="predicted"/>
<dbReference type="AlphaFoldDB" id="A0A377IC00"/>
<dbReference type="InterPro" id="IPR050400">
    <property type="entry name" value="Bact_Cytoskel_RodZ"/>
</dbReference>
<reference evidence="3 4" key="1">
    <citation type="submission" date="2018-06" db="EMBL/GenBank/DDBJ databases">
        <authorList>
            <consortium name="Pathogen Informatics"/>
            <person name="Doyle S."/>
        </authorList>
    </citation>
    <scope>NUCLEOTIDE SEQUENCE [LARGE SCALE GENOMIC DNA]</scope>
    <source>
        <strain evidence="3 4">NCTC11296</strain>
    </source>
</reference>
<dbReference type="RefSeq" id="WP_017805293.1">
    <property type="nucleotide sequence ID" value="NZ_PQVK01000280.1"/>
</dbReference>
<feature type="transmembrane region" description="Helical" evidence="1">
    <location>
        <begin position="113"/>
        <end position="135"/>
    </location>
</feature>
<dbReference type="Proteomes" id="UP000254465">
    <property type="component" value="Unassembled WGS sequence"/>
</dbReference>
<dbReference type="PANTHER" id="PTHR34475:SF1">
    <property type="entry name" value="CYTOSKELETON PROTEIN RODZ"/>
    <property type="match status" value="1"/>
</dbReference>
<keyword evidence="1" id="KW-1133">Transmembrane helix</keyword>
<keyword evidence="1" id="KW-0472">Membrane</keyword>
<evidence type="ECO:0000259" key="2">
    <source>
        <dbReference type="Pfam" id="PF13464"/>
    </source>
</evidence>
<feature type="domain" description="Cytoskeleton protein RodZ-like C-terminal" evidence="2">
    <location>
        <begin position="250"/>
        <end position="314"/>
    </location>
</feature>
<protein>
    <submittedName>
        <fullName evidence="3">Transcriptional regulator with an N-terminal xre-type HTH domain</fullName>
    </submittedName>
</protein>
<dbReference type="Pfam" id="PF13413">
    <property type="entry name" value="HTH_25"/>
    <property type="match status" value="1"/>
</dbReference>
<dbReference type="InterPro" id="IPR010982">
    <property type="entry name" value="Lambda_DNA-bd_dom_sf"/>
</dbReference>
<dbReference type="InterPro" id="IPR025194">
    <property type="entry name" value="RodZ-like_C"/>
</dbReference>